<evidence type="ECO:0000259" key="1">
    <source>
        <dbReference type="Pfam" id="PF01966"/>
    </source>
</evidence>
<organism evidence="2 3">
    <name type="scientific">Pseudomonas brassicacearum</name>
    <dbReference type="NCBI Taxonomy" id="930166"/>
    <lineage>
        <taxon>Bacteria</taxon>
        <taxon>Pseudomonadati</taxon>
        <taxon>Pseudomonadota</taxon>
        <taxon>Gammaproteobacteria</taxon>
        <taxon>Pseudomonadales</taxon>
        <taxon>Pseudomonadaceae</taxon>
        <taxon>Pseudomonas</taxon>
    </lineage>
</organism>
<dbReference type="SUPFAM" id="SSF109604">
    <property type="entry name" value="HD-domain/PDEase-like"/>
    <property type="match status" value="1"/>
</dbReference>
<accession>A0AAJ3FSD5</accession>
<dbReference type="Gene3D" id="1.10.3210.10">
    <property type="entry name" value="Hypothetical protein af1432"/>
    <property type="match status" value="1"/>
</dbReference>
<gene>
    <name evidence="2" type="ORF">HNO85_00255</name>
</gene>
<evidence type="ECO:0000313" key="3">
    <source>
        <dbReference type="Proteomes" id="UP000562723"/>
    </source>
</evidence>
<proteinExistence type="predicted"/>
<dbReference type="CDD" id="cd00077">
    <property type="entry name" value="HDc"/>
    <property type="match status" value="1"/>
</dbReference>
<dbReference type="AlphaFoldDB" id="A0AAJ3FSD5"/>
<dbReference type="PANTHER" id="PTHR40202">
    <property type="match status" value="1"/>
</dbReference>
<dbReference type="Proteomes" id="UP000562723">
    <property type="component" value="Unassembled WGS sequence"/>
</dbReference>
<comment type="caution">
    <text evidence="2">The sequence shown here is derived from an EMBL/GenBank/DDBJ whole genome shotgun (WGS) entry which is preliminary data.</text>
</comment>
<dbReference type="InterPro" id="IPR052567">
    <property type="entry name" value="OP_Dioxygenase"/>
</dbReference>
<reference evidence="2 3" key="1">
    <citation type="journal article" date="2020" name="Front. Plant Sci.">
        <title>Isolation of Rhizosphere Bacteria That Improve Quality and Water Stress Tolerance in Greenhouse Ornamentals.</title>
        <authorList>
            <person name="Nordstedt N.P."/>
            <person name="Jones M.L."/>
        </authorList>
    </citation>
    <scope>NUCLEOTIDE SEQUENCE [LARGE SCALE GENOMIC DNA]</scope>
    <source>
        <strain evidence="2 3">C2F7</strain>
    </source>
</reference>
<dbReference type="InterPro" id="IPR006674">
    <property type="entry name" value="HD_domain"/>
</dbReference>
<feature type="domain" description="HD" evidence="1">
    <location>
        <begin position="31"/>
        <end position="119"/>
    </location>
</feature>
<evidence type="ECO:0000313" key="2">
    <source>
        <dbReference type="EMBL" id="NUT79363.1"/>
    </source>
</evidence>
<dbReference type="RefSeq" id="WP_175359667.1">
    <property type="nucleotide sequence ID" value="NZ_JABFMS010000001.1"/>
</dbReference>
<sequence>MRAEQAVAELFALCRQQAQADYIGEAVSQLEHMVQAAELARDEGADEELVLAAFCHDVGHFCAPLTAQNSMAGLGRRGHERVGANWLLGLGFSQRLAGLVARHVDAKRYLSWREPAYLAGLSEASRQTLDWQGGPMTTREAEAFEADPLFADSLRLRRWDEAAKVAGRPPTDLSDLELLAIRVHQAAIP</sequence>
<dbReference type="EMBL" id="JABFMS010000001">
    <property type="protein sequence ID" value="NUT79363.1"/>
    <property type="molecule type" value="Genomic_DNA"/>
</dbReference>
<dbReference type="Pfam" id="PF01966">
    <property type="entry name" value="HD"/>
    <property type="match status" value="1"/>
</dbReference>
<name>A0AAJ3FSD5_9PSED</name>
<dbReference type="InterPro" id="IPR003607">
    <property type="entry name" value="HD/PDEase_dom"/>
</dbReference>
<protein>
    <submittedName>
        <fullName evidence="2">HD domain-containing protein</fullName>
    </submittedName>
</protein>
<dbReference type="PANTHER" id="PTHR40202:SF1">
    <property type="entry name" value="HD DOMAIN-CONTAINING PROTEIN"/>
    <property type="match status" value="1"/>
</dbReference>